<dbReference type="EMBL" id="CP049057">
    <property type="protein sequence ID" value="QIE57999.1"/>
    <property type="molecule type" value="Genomic_DNA"/>
</dbReference>
<gene>
    <name evidence="2" type="ORF">G5B37_03900</name>
</gene>
<name>A0A6G6GHH5_9FLAO</name>
<protein>
    <submittedName>
        <fullName evidence="2">Uncharacterized protein</fullName>
    </submittedName>
</protein>
<organism evidence="2 3">
    <name type="scientific">Rasiella rasia</name>
    <dbReference type="NCBI Taxonomy" id="2744027"/>
    <lineage>
        <taxon>Bacteria</taxon>
        <taxon>Pseudomonadati</taxon>
        <taxon>Bacteroidota</taxon>
        <taxon>Flavobacteriia</taxon>
        <taxon>Flavobacteriales</taxon>
        <taxon>Flavobacteriaceae</taxon>
        <taxon>Rasiella</taxon>
    </lineage>
</organism>
<reference evidence="2 3" key="1">
    <citation type="submission" date="2020-02" db="EMBL/GenBank/DDBJ databases">
        <title>Complete genome sequence of Flavobacteriaceae bacterium.</title>
        <authorList>
            <person name="Kim S.-J."/>
            <person name="Kim Y.-S."/>
            <person name="Kim K.-H."/>
        </authorList>
    </citation>
    <scope>NUCLEOTIDE SEQUENCE [LARGE SCALE GENOMIC DNA]</scope>
    <source>
        <strain evidence="2 3">RR4-40</strain>
    </source>
</reference>
<keyword evidence="3" id="KW-1185">Reference proteome</keyword>
<keyword evidence="1" id="KW-0472">Membrane</keyword>
<dbReference type="InterPro" id="IPR045749">
    <property type="entry name" value="DUF6090"/>
</dbReference>
<evidence type="ECO:0000256" key="1">
    <source>
        <dbReference type="SAM" id="Phobius"/>
    </source>
</evidence>
<keyword evidence="1" id="KW-0812">Transmembrane</keyword>
<proteinExistence type="predicted"/>
<dbReference type="Proteomes" id="UP000505306">
    <property type="component" value="Chromosome"/>
</dbReference>
<evidence type="ECO:0000313" key="2">
    <source>
        <dbReference type="EMBL" id="QIE57999.1"/>
    </source>
</evidence>
<feature type="transmembrane region" description="Helical" evidence="1">
    <location>
        <begin position="21"/>
        <end position="42"/>
    </location>
</feature>
<evidence type="ECO:0000313" key="3">
    <source>
        <dbReference type="Proteomes" id="UP000505306"/>
    </source>
</evidence>
<keyword evidence="1" id="KW-1133">Transmembrane helix</keyword>
<dbReference type="AlphaFoldDB" id="A0A6G6GHH5"/>
<sequence>MIKFFRKIRQNLLSEGKTGKYFKYALGEIVLVVIGILIALSISNWNENRKLNDTIKGIYSIIQSDLLSDIETIDKVLVGSKSRDSLFKRVINKEMTYDDYLKCNSCIRTLGGFPDIKLKTKGLKLLEQNSTVLNSYQDSLSIEINNFYSFFNIEIDVALQEVIIDFKENRSYFKNNMTWFEDYEKVVFNEDFVKYALSSIDYRNRVISFYGLYFNGYLGHLKQYKEEALQLVENIDKEIK</sequence>
<dbReference type="KEGG" id="mgel:G5B37_03900"/>
<dbReference type="RefSeq" id="WP_164677998.1">
    <property type="nucleotide sequence ID" value="NZ_CP049057.1"/>
</dbReference>
<dbReference type="Pfam" id="PF19578">
    <property type="entry name" value="DUF6090"/>
    <property type="match status" value="1"/>
</dbReference>
<accession>A0A6G6GHH5</accession>